<dbReference type="GO" id="GO:0061599">
    <property type="term" value="F:molybdopterin molybdotransferase activity"/>
    <property type="evidence" value="ECO:0007669"/>
    <property type="project" value="UniProtKB-UniRule"/>
</dbReference>
<dbReference type="GO" id="GO:0006777">
    <property type="term" value="P:Mo-molybdopterin cofactor biosynthetic process"/>
    <property type="evidence" value="ECO:0007669"/>
    <property type="project" value="UniProtKB-UniRule"/>
</dbReference>
<dbReference type="AlphaFoldDB" id="A0A251X336"/>
<dbReference type="GO" id="GO:0005737">
    <property type="term" value="C:cytoplasm"/>
    <property type="evidence" value="ECO:0007669"/>
    <property type="project" value="TreeGrafter"/>
</dbReference>
<dbReference type="SUPFAM" id="SSF53218">
    <property type="entry name" value="Molybdenum cofactor biosynthesis proteins"/>
    <property type="match status" value="1"/>
</dbReference>
<dbReference type="SUPFAM" id="SSF63882">
    <property type="entry name" value="MoeA N-terminal region -like"/>
    <property type="match status" value="1"/>
</dbReference>
<dbReference type="Gene3D" id="2.40.340.10">
    <property type="entry name" value="MoeA, C-terminal, domain IV"/>
    <property type="match status" value="1"/>
</dbReference>
<sequence>MSESPVFPSDAVTQQSQFLQVMDREQALLRFQNALDLRPLGSETVALSEALGRVLAIDYVATVDVPGFDRASVDGFAVQSMDTFGASEAQPVILQLNPEVLSPGIVPNCPVLPGTATPIATGGMSPRGADAIVMIEYTETSDDPRQIHITQAAVPGQFIAFAGSDIARGETALRCGHVLSSREIGILAAIGCDQVTVYRRPQVAIFSTGNELIALGQPWQTGCVFDSNAAILAAAVTEIGGQAHVLGIVPDDEKELQKALSQALQYDMVILSGGTSKGAGDLSYRVVSRLQNPGVIVHGVALKPGKPICLAVTEKKAVVILPGFPTSAIFTFHEFVAPVIRALAGRPVRQTQSIDAQLATRLSSEAGRTEFVMVSLIASDNGFMAFPLGKNSGSVTSFSHADGFVRVESTVETVAAGTPVSVQLIGALEPADLVVIGSHCVGLDYLLSLLQQQGVRVKTLSVGSLGGLAAVKRGECDLAGIHLFDPQSQSYNTPFLTPELRLLPGYRRLQGFVFRIDDARFSGQTKEAALQAALTDPHCLMVNRNAGSGTRILIDQLLGKHRPNGYALQTRSHNAVATAIVQGRADWGVAIESVARQYGLGFIALQDEHYDFVLHESRLSRVQVFSDLLQQATVREWLGGLGFGCVGRFG</sequence>
<keyword evidence="9" id="KW-1185">Reference proteome</keyword>
<proteinExistence type="inferred from homology"/>
<dbReference type="NCBIfam" id="NF011068">
    <property type="entry name" value="PRK14498.1"/>
    <property type="match status" value="1"/>
</dbReference>
<evidence type="ECO:0000313" key="9">
    <source>
        <dbReference type="Proteomes" id="UP000194798"/>
    </source>
</evidence>
<dbReference type="EMBL" id="MSLT01000024">
    <property type="protein sequence ID" value="OUD11686.1"/>
    <property type="molecule type" value="Genomic_DNA"/>
</dbReference>
<keyword evidence="6" id="KW-0479">Metal-binding</keyword>
<dbReference type="Gene3D" id="3.40.980.10">
    <property type="entry name" value="MoaB/Mog-like domain"/>
    <property type="match status" value="1"/>
</dbReference>
<dbReference type="InterPro" id="IPR005110">
    <property type="entry name" value="MoeA_linker/N"/>
</dbReference>
<organism evidence="8 9">
    <name type="scientific">Thioflexithrix psekupsensis</name>
    <dbReference type="NCBI Taxonomy" id="1570016"/>
    <lineage>
        <taxon>Bacteria</taxon>
        <taxon>Pseudomonadati</taxon>
        <taxon>Pseudomonadota</taxon>
        <taxon>Gammaproteobacteria</taxon>
        <taxon>Thiotrichales</taxon>
        <taxon>Thioflexithrix</taxon>
    </lineage>
</organism>
<dbReference type="Gene3D" id="3.90.105.10">
    <property type="entry name" value="Molybdopterin biosynthesis moea protein, domain 2"/>
    <property type="match status" value="1"/>
</dbReference>
<dbReference type="CDD" id="cd00887">
    <property type="entry name" value="MoeA"/>
    <property type="match status" value="1"/>
</dbReference>
<comment type="function">
    <text evidence="1 6">Catalyzes the insertion of molybdate into adenylated molybdopterin with the concomitant release of AMP.</text>
</comment>
<dbReference type="Pfam" id="PF03454">
    <property type="entry name" value="MoeA_C"/>
    <property type="match status" value="1"/>
</dbReference>
<dbReference type="Pfam" id="PF00994">
    <property type="entry name" value="MoCF_biosynth"/>
    <property type="match status" value="1"/>
</dbReference>
<evidence type="ECO:0000256" key="5">
    <source>
        <dbReference type="ARBA" id="ARBA00047317"/>
    </source>
</evidence>
<comment type="similarity">
    <text evidence="3 6">Belongs to the MoeA family.</text>
</comment>
<reference evidence="8 9" key="1">
    <citation type="submission" date="2016-12" db="EMBL/GenBank/DDBJ databases">
        <title>Thioflexothrix psekupsii D3 genome sequencing and assembly.</title>
        <authorList>
            <person name="Fomenkov A."/>
            <person name="Vincze T."/>
            <person name="Grabovich M."/>
            <person name="Anton B.P."/>
            <person name="Dubinina G."/>
            <person name="Orlova M."/>
            <person name="Belousova E."/>
            <person name="Roberts R.J."/>
        </authorList>
    </citation>
    <scope>NUCLEOTIDE SEQUENCE [LARGE SCALE GENOMIC DNA]</scope>
    <source>
        <strain evidence="8">D3</strain>
    </source>
</reference>
<dbReference type="InterPro" id="IPR008284">
    <property type="entry name" value="MoCF_biosynth_CS"/>
</dbReference>
<comment type="catalytic activity">
    <reaction evidence="5">
        <text>adenylyl-molybdopterin + molybdate = Mo-molybdopterin + AMP + H(+)</text>
        <dbReference type="Rhea" id="RHEA:35047"/>
        <dbReference type="ChEBI" id="CHEBI:15378"/>
        <dbReference type="ChEBI" id="CHEBI:36264"/>
        <dbReference type="ChEBI" id="CHEBI:62727"/>
        <dbReference type="ChEBI" id="CHEBI:71302"/>
        <dbReference type="ChEBI" id="CHEBI:456215"/>
        <dbReference type="EC" id="2.10.1.1"/>
    </reaction>
</comment>
<dbReference type="InterPro" id="IPR036688">
    <property type="entry name" value="MoeA_C_domain_IV_sf"/>
</dbReference>
<dbReference type="SMART" id="SM00852">
    <property type="entry name" value="MoCF_biosynth"/>
    <property type="match status" value="1"/>
</dbReference>
<dbReference type="InterPro" id="IPR005111">
    <property type="entry name" value="MoeA_C_domain_IV"/>
</dbReference>
<comment type="cofactor">
    <cofactor evidence="6">
        <name>Mg(2+)</name>
        <dbReference type="ChEBI" id="CHEBI:18420"/>
    </cofactor>
</comment>
<keyword evidence="6" id="KW-0808">Transferase</keyword>
<keyword evidence="6" id="KW-0500">Molybdenum</keyword>
<evidence type="ECO:0000256" key="2">
    <source>
        <dbReference type="ARBA" id="ARBA00005046"/>
    </source>
</evidence>
<dbReference type="EC" id="2.10.1.1" evidence="6"/>
<dbReference type="PANTHER" id="PTHR10192">
    <property type="entry name" value="MOLYBDOPTERIN BIOSYNTHESIS PROTEIN"/>
    <property type="match status" value="1"/>
</dbReference>
<dbReference type="Pfam" id="PF03453">
    <property type="entry name" value="MoeA_N"/>
    <property type="match status" value="1"/>
</dbReference>
<dbReference type="UniPathway" id="UPA00344"/>
<dbReference type="NCBIfam" id="NF045515">
    <property type="entry name" value="Glp_gephyrin"/>
    <property type="match status" value="1"/>
</dbReference>
<keyword evidence="6" id="KW-0460">Magnesium</keyword>
<evidence type="ECO:0000256" key="4">
    <source>
        <dbReference type="ARBA" id="ARBA00023150"/>
    </source>
</evidence>
<evidence type="ECO:0000256" key="6">
    <source>
        <dbReference type="RuleBase" id="RU365090"/>
    </source>
</evidence>
<dbReference type="PANTHER" id="PTHR10192:SF5">
    <property type="entry name" value="GEPHYRIN"/>
    <property type="match status" value="1"/>
</dbReference>
<dbReference type="InterPro" id="IPR001453">
    <property type="entry name" value="MoaB/Mog_dom"/>
</dbReference>
<dbReference type="Proteomes" id="UP000194798">
    <property type="component" value="Unassembled WGS sequence"/>
</dbReference>
<evidence type="ECO:0000256" key="3">
    <source>
        <dbReference type="ARBA" id="ARBA00010763"/>
    </source>
</evidence>
<dbReference type="InterPro" id="IPR038987">
    <property type="entry name" value="MoeA-like"/>
</dbReference>
<dbReference type="RefSeq" id="WP_086489702.1">
    <property type="nucleotide sequence ID" value="NZ_MSLT01000024.1"/>
</dbReference>
<comment type="caution">
    <text evidence="8">The sequence shown here is derived from an EMBL/GenBank/DDBJ whole genome shotgun (WGS) entry which is preliminary data.</text>
</comment>
<evidence type="ECO:0000256" key="1">
    <source>
        <dbReference type="ARBA" id="ARBA00002901"/>
    </source>
</evidence>
<gene>
    <name evidence="8" type="ORF">TPSD3_16665</name>
</gene>
<dbReference type="InterPro" id="IPR024370">
    <property type="entry name" value="PBP_domain"/>
</dbReference>
<dbReference type="InterPro" id="IPR036135">
    <property type="entry name" value="MoeA_linker/N_sf"/>
</dbReference>
<dbReference type="Gene3D" id="2.170.190.11">
    <property type="entry name" value="Molybdopterin biosynthesis moea protein, domain 3"/>
    <property type="match status" value="1"/>
</dbReference>
<dbReference type="SUPFAM" id="SSF53850">
    <property type="entry name" value="Periplasmic binding protein-like II"/>
    <property type="match status" value="1"/>
</dbReference>
<keyword evidence="4 6" id="KW-0501">Molybdenum cofactor biosynthesis</keyword>
<dbReference type="NCBIfam" id="TIGR00177">
    <property type="entry name" value="molyb_syn"/>
    <property type="match status" value="1"/>
</dbReference>
<comment type="pathway">
    <text evidence="2 6">Cofactor biosynthesis; molybdopterin biosynthesis.</text>
</comment>
<name>A0A251X336_9GAMM</name>
<dbReference type="InterPro" id="IPR036425">
    <property type="entry name" value="MoaB/Mog-like_dom_sf"/>
</dbReference>
<protein>
    <recommendedName>
        <fullName evidence="6">Molybdopterin molybdenumtransferase</fullName>
        <ecNumber evidence="6">2.10.1.1</ecNumber>
    </recommendedName>
</protein>
<accession>A0A251X336</accession>
<dbReference type="OrthoDB" id="9804758at2"/>
<evidence type="ECO:0000313" key="8">
    <source>
        <dbReference type="EMBL" id="OUD11686.1"/>
    </source>
</evidence>
<dbReference type="GO" id="GO:0046872">
    <property type="term" value="F:metal ion binding"/>
    <property type="evidence" value="ECO:0007669"/>
    <property type="project" value="UniProtKB-UniRule"/>
</dbReference>
<dbReference type="PROSITE" id="PS01079">
    <property type="entry name" value="MOCF_BIOSYNTHESIS_2"/>
    <property type="match status" value="1"/>
</dbReference>
<dbReference type="SUPFAM" id="SSF63867">
    <property type="entry name" value="MoeA C-terminal domain-like"/>
    <property type="match status" value="1"/>
</dbReference>
<feature type="domain" description="MoaB/Mog" evidence="7">
    <location>
        <begin position="204"/>
        <end position="342"/>
    </location>
</feature>
<evidence type="ECO:0000259" key="7">
    <source>
        <dbReference type="SMART" id="SM00852"/>
    </source>
</evidence>
<dbReference type="Pfam" id="PF12727">
    <property type="entry name" value="PBP_like"/>
    <property type="match status" value="1"/>
</dbReference>